<protein>
    <submittedName>
        <fullName evidence="2">Uncharacterized protein</fullName>
    </submittedName>
</protein>
<proteinExistence type="predicted"/>
<dbReference type="AlphaFoldDB" id="A0A4V3SIB5"/>
<sequence>MAAAANIYHPLLGWLTPAQYLALFAAPQPQVLTTAKLVAVPPPTPARAPGRAPAPVPARVLAVPPPRACVPQQVQQGVRVVGVMGGVGGQMEGVNNGYVVRPGNGGGDVLGGRDSVG</sequence>
<evidence type="ECO:0000256" key="1">
    <source>
        <dbReference type="SAM" id="MobiDB-lite"/>
    </source>
</evidence>
<name>A0A4V3SIB5_9PEZI</name>
<gene>
    <name evidence="2" type="ORF">EX30DRAFT_373007</name>
</gene>
<accession>A0A4V3SIB5</accession>
<evidence type="ECO:0000313" key="2">
    <source>
        <dbReference type="EMBL" id="TGZ79454.1"/>
    </source>
</evidence>
<dbReference type="EMBL" id="ML220131">
    <property type="protein sequence ID" value="TGZ79454.1"/>
    <property type="molecule type" value="Genomic_DNA"/>
</dbReference>
<dbReference type="Proteomes" id="UP000298138">
    <property type="component" value="Unassembled WGS sequence"/>
</dbReference>
<keyword evidence="3" id="KW-1185">Reference proteome</keyword>
<reference evidence="2 3" key="1">
    <citation type="submission" date="2019-04" db="EMBL/GenBank/DDBJ databases">
        <title>Comparative genomics and transcriptomics to analyze fruiting body development in filamentous ascomycetes.</title>
        <authorList>
            <consortium name="DOE Joint Genome Institute"/>
            <person name="Lutkenhaus R."/>
            <person name="Traeger S."/>
            <person name="Breuer J."/>
            <person name="Kuo A."/>
            <person name="Lipzen A."/>
            <person name="Pangilinan J."/>
            <person name="Dilworth D."/>
            <person name="Sandor L."/>
            <person name="Poggeler S."/>
            <person name="Barry K."/>
            <person name="Grigoriev I.V."/>
            <person name="Nowrousian M."/>
        </authorList>
    </citation>
    <scope>NUCLEOTIDE SEQUENCE [LARGE SCALE GENOMIC DNA]</scope>
    <source>
        <strain evidence="2 3">CBS 389.68</strain>
    </source>
</reference>
<evidence type="ECO:0000313" key="3">
    <source>
        <dbReference type="Proteomes" id="UP000298138"/>
    </source>
</evidence>
<organism evidence="2 3">
    <name type="scientific">Ascodesmis nigricans</name>
    <dbReference type="NCBI Taxonomy" id="341454"/>
    <lineage>
        <taxon>Eukaryota</taxon>
        <taxon>Fungi</taxon>
        <taxon>Dikarya</taxon>
        <taxon>Ascomycota</taxon>
        <taxon>Pezizomycotina</taxon>
        <taxon>Pezizomycetes</taxon>
        <taxon>Pezizales</taxon>
        <taxon>Ascodesmidaceae</taxon>
        <taxon>Ascodesmis</taxon>
    </lineage>
</organism>
<feature type="region of interest" description="Disordered" evidence="1">
    <location>
        <begin position="98"/>
        <end position="117"/>
    </location>
</feature>
<dbReference type="InParanoid" id="A0A4V3SIB5"/>